<dbReference type="InterPro" id="IPR053910">
    <property type="entry name" value="RsmI_HTH"/>
</dbReference>
<evidence type="ECO:0000313" key="2">
    <source>
        <dbReference type="EMBL" id="OGI44423.1"/>
    </source>
</evidence>
<dbReference type="Proteomes" id="UP000177925">
    <property type="component" value="Unassembled WGS sequence"/>
</dbReference>
<dbReference type="STRING" id="1817758.A2150_07110"/>
<proteinExistence type="predicted"/>
<feature type="domain" description="RsmI HTH" evidence="1">
    <location>
        <begin position="27"/>
        <end position="70"/>
    </location>
</feature>
<accession>A0A1F6TH13</accession>
<dbReference type="Pfam" id="PF23016">
    <property type="entry name" value="RsmI_C"/>
    <property type="match status" value="1"/>
</dbReference>
<sequence length="75" mass="8115">MAGDANQQRGESVVLVHGAPPAEERGLDAEAERILRVLLQELPVKQAAALAAAITGLKRNRLYHYALDLKGEQGR</sequence>
<organism evidence="2 3">
    <name type="scientific">Candidatus Muproteobacteria bacterium RBG_16_64_11</name>
    <dbReference type="NCBI Taxonomy" id="1817758"/>
    <lineage>
        <taxon>Bacteria</taxon>
        <taxon>Pseudomonadati</taxon>
        <taxon>Pseudomonadota</taxon>
        <taxon>Candidatus Muproteobacteria</taxon>
    </lineage>
</organism>
<evidence type="ECO:0000259" key="1">
    <source>
        <dbReference type="Pfam" id="PF23016"/>
    </source>
</evidence>
<protein>
    <recommendedName>
        <fullName evidence="1">RsmI HTH domain-containing protein</fullName>
    </recommendedName>
</protein>
<evidence type="ECO:0000313" key="3">
    <source>
        <dbReference type="Proteomes" id="UP000177925"/>
    </source>
</evidence>
<comment type="caution">
    <text evidence="2">The sequence shown here is derived from an EMBL/GenBank/DDBJ whole genome shotgun (WGS) entry which is preliminary data.</text>
</comment>
<dbReference type="AlphaFoldDB" id="A0A1F6TH13"/>
<dbReference type="EMBL" id="MFSS01000025">
    <property type="protein sequence ID" value="OGI44423.1"/>
    <property type="molecule type" value="Genomic_DNA"/>
</dbReference>
<gene>
    <name evidence="2" type="ORF">A2150_07110</name>
</gene>
<reference evidence="2 3" key="1">
    <citation type="journal article" date="2016" name="Nat. Commun.">
        <title>Thousands of microbial genomes shed light on interconnected biogeochemical processes in an aquifer system.</title>
        <authorList>
            <person name="Anantharaman K."/>
            <person name="Brown C.T."/>
            <person name="Hug L.A."/>
            <person name="Sharon I."/>
            <person name="Castelle C.J."/>
            <person name="Probst A.J."/>
            <person name="Thomas B.C."/>
            <person name="Singh A."/>
            <person name="Wilkins M.J."/>
            <person name="Karaoz U."/>
            <person name="Brodie E.L."/>
            <person name="Williams K.H."/>
            <person name="Hubbard S.S."/>
            <person name="Banfield J.F."/>
        </authorList>
    </citation>
    <scope>NUCLEOTIDE SEQUENCE [LARGE SCALE GENOMIC DNA]</scope>
</reference>
<name>A0A1F6TH13_9PROT</name>